<evidence type="ECO:0000313" key="12">
    <source>
        <dbReference type="EMBL" id="MCS0639653.1"/>
    </source>
</evidence>
<comment type="caution">
    <text evidence="12">The sequence shown here is derived from an EMBL/GenBank/DDBJ whole genome shotgun (WGS) entry which is preliminary data.</text>
</comment>
<dbReference type="SUPFAM" id="SSF51182">
    <property type="entry name" value="RmlC-like cupins"/>
    <property type="match status" value="1"/>
</dbReference>
<dbReference type="Gene3D" id="3.40.50.620">
    <property type="entry name" value="HUPs"/>
    <property type="match status" value="1"/>
</dbReference>
<keyword evidence="2" id="KW-0963">Cytoplasm</keyword>
<dbReference type="SUPFAM" id="SSF57770">
    <property type="entry name" value="Methionyl-tRNA synthetase (MetRS), Zn-domain"/>
    <property type="match status" value="1"/>
</dbReference>
<dbReference type="InterPro" id="IPR014729">
    <property type="entry name" value="Rossmann-like_a/b/a_fold"/>
</dbReference>
<keyword evidence="3 9" id="KW-0436">Ligase</keyword>
<keyword evidence="5 9" id="KW-0067">ATP-binding</keyword>
<dbReference type="InterPro" id="IPR013096">
    <property type="entry name" value="Cupin_2"/>
</dbReference>
<accession>A0ABT2CQD6</accession>
<dbReference type="PANTHER" id="PTHR45765:SF1">
    <property type="entry name" value="METHIONINE--TRNA LIGASE, CYTOPLASMIC"/>
    <property type="match status" value="1"/>
</dbReference>
<proteinExistence type="inferred from homology"/>
<reference evidence="12" key="1">
    <citation type="submission" date="2022-08" db="EMBL/GenBank/DDBJ databases">
        <authorList>
            <person name="Somphong A."/>
            <person name="Phongsopitanun W."/>
        </authorList>
    </citation>
    <scope>NUCLEOTIDE SEQUENCE</scope>
    <source>
        <strain evidence="12">LP05-1</strain>
    </source>
</reference>
<dbReference type="Gene3D" id="1.10.730.10">
    <property type="entry name" value="Isoleucyl-tRNA Synthetase, Domain 1"/>
    <property type="match status" value="1"/>
</dbReference>
<dbReference type="Proteomes" id="UP001431313">
    <property type="component" value="Unassembled WGS sequence"/>
</dbReference>
<dbReference type="Pfam" id="PF09334">
    <property type="entry name" value="tRNA-synt_1g"/>
    <property type="match status" value="1"/>
</dbReference>
<evidence type="ECO:0000256" key="5">
    <source>
        <dbReference type="ARBA" id="ARBA00022840"/>
    </source>
</evidence>
<dbReference type="InterPro" id="IPR014710">
    <property type="entry name" value="RmlC-like_jellyroll"/>
</dbReference>
<name>A0ABT2CQD6_9ACTN</name>
<feature type="domain" description="Methionyl/Leucyl tRNA synthetase" evidence="11">
    <location>
        <begin position="154"/>
        <end position="534"/>
    </location>
</feature>
<dbReference type="PROSITE" id="PS00178">
    <property type="entry name" value="AA_TRNA_LIGASE_I"/>
    <property type="match status" value="1"/>
</dbReference>
<dbReference type="Gene3D" id="2.60.120.10">
    <property type="entry name" value="Jelly Rolls"/>
    <property type="match status" value="1"/>
</dbReference>
<keyword evidence="6 9" id="KW-0648">Protein biosynthesis</keyword>
<dbReference type="PANTHER" id="PTHR45765">
    <property type="entry name" value="METHIONINE--TRNA LIGASE"/>
    <property type="match status" value="1"/>
</dbReference>
<keyword evidence="13" id="KW-1185">Reference proteome</keyword>
<dbReference type="InterPro" id="IPR011051">
    <property type="entry name" value="RmlC_Cupin_sf"/>
</dbReference>
<evidence type="ECO:0000256" key="1">
    <source>
        <dbReference type="ARBA" id="ARBA00008258"/>
    </source>
</evidence>
<dbReference type="InterPro" id="IPR015413">
    <property type="entry name" value="Methionyl/Leucyl_tRNA_Synth"/>
</dbReference>
<dbReference type="SUPFAM" id="SSF52374">
    <property type="entry name" value="Nucleotidylyl transferase"/>
    <property type="match status" value="1"/>
</dbReference>
<dbReference type="InterPro" id="IPR029038">
    <property type="entry name" value="MetRS_Zn"/>
</dbReference>
<organism evidence="12 13">
    <name type="scientific">Streptomyces pyxinae</name>
    <dbReference type="NCBI Taxonomy" id="2970734"/>
    <lineage>
        <taxon>Bacteria</taxon>
        <taxon>Bacillati</taxon>
        <taxon>Actinomycetota</taxon>
        <taxon>Actinomycetes</taxon>
        <taxon>Kitasatosporales</taxon>
        <taxon>Streptomycetaceae</taxon>
        <taxon>Streptomyces</taxon>
    </lineage>
</organism>
<evidence type="ECO:0000259" key="11">
    <source>
        <dbReference type="Pfam" id="PF09334"/>
    </source>
</evidence>
<dbReference type="InterPro" id="IPR009080">
    <property type="entry name" value="tRNAsynth_Ia_anticodon-bd"/>
</dbReference>
<evidence type="ECO:0000256" key="3">
    <source>
        <dbReference type="ARBA" id="ARBA00022598"/>
    </source>
</evidence>
<dbReference type="RefSeq" id="WP_258790980.1">
    <property type="nucleotide sequence ID" value="NZ_JANUGQ010000040.1"/>
</dbReference>
<dbReference type="Gene3D" id="2.20.28.20">
    <property type="entry name" value="Methionyl-tRNA synthetase, Zn-domain"/>
    <property type="match status" value="1"/>
</dbReference>
<sequence>MRPPAVRPYGAPRPAMHLIPIPRTTAELDLPGFVRSAEPDWAEGDGPLPFNLRRVTLRPGEITAPHNHHDTEVWVILDGEGEVVSDRKSAPVRGGDTIRLPPLSTHTLRNTAADRPLTFLTTWWEDMTALDRAHRQRAGHPAGGGRPVLLLPSFPTPNGELHLGHLVGPYLGADLVRRGLAARGTEAHLLLGTVGHQSQVAAAARKEGLSFYELAERNTDAIQEALAAADVKWSVFVRPSAPEYPRVAREVFEELRDRGAVVARTVPANYCAPCGTFLFEAFVTGACPHCGSRDTAGIECEACALPFADEELRDPGCARCGSPAEQRQLTRWYLPLEPLRERLTGWLRTVRMSARLRAYTDRVLAGPLPDLPVSTVAPDGIPVPADPAGATGGQRLYSAFELAARFLTALDTLARDRGAAGWREYAAAENPRTVLFFGFDNAFLRTIVFPAVLGAFTDRVALPDTMICNEFYTLGGQKFSTGRLHAVWGREVFREETRDQLRLYLAATRPDVRRRDFDIAEYAGFVRTELIDGWESWLASVDARLAKHFGGTVPEAGSWNAEAERFYGQIRELREQVPRALEPERFDARGAAELLRLFVRRARRFAEACEDVLAAAPGSGDARTCVALELMAVRTLSEVAGPLAPVLAARLAGRLATGAGSPVAAGDPPGWVPAGTPVTLAGPHFTADVAIRTAADR</sequence>
<evidence type="ECO:0000256" key="8">
    <source>
        <dbReference type="ARBA" id="ARBA00047364"/>
    </source>
</evidence>
<comment type="catalytic activity">
    <reaction evidence="8">
        <text>tRNA(Met) + L-methionine + ATP = L-methionyl-tRNA(Met) + AMP + diphosphate</text>
        <dbReference type="Rhea" id="RHEA:13481"/>
        <dbReference type="Rhea" id="RHEA-COMP:9667"/>
        <dbReference type="Rhea" id="RHEA-COMP:9698"/>
        <dbReference type="ChEBI" id="CHEBI:30616"/>
        <dbReference type="ChEBI" id="CHEBI:33019"/>
        <dbReference type="ChEBI" id="CHEBI:57844"/>
        <dbReference type="ChEBI" id="CHEBI:78442"/>
        <dbReference type="ChEBI" id="CHEBI:78530"/>
        <dbReference type="ChEBI" id="CHEBI:456215"/>
        <dbReference type="EC" id="6.1.1.10"/>
    </reaction>
</comment>
<protein>
    <submittedName>
        <fullName evidence="12">Class I tRNA ligase family protein</fullName>
    </submittedName>
</protein>
<evidence type="ECO:0000313" key="13">
    <source>
        <dbReference type="Proteomes" id="UP001431313"/>
    </source>
</evidence>
<dbReference type="Pfam" id="PF07883">
    <property type="entry name" value="Cupin_2"/>
    <property type="match status" value="1"/>
</dbReference>
<keyword evidence="7 9" id="KW-0030">Aminoacyl-tRNA synthetase</keyword>
<keyword evidence="4 9" id="KW-0547">Nucleotide-binding</keyword>
<gene>
    <name evidence="12" type="ORF">NX801_29255</name>
</gene>
<evidence type="ECO:0000256" key="7">
    <source>
        <dbReference type="ARBA" id="ARBA00023146"/>
    </source>
</evidence>
<dbReference type="InterPro" id="IPR001412">
    <property type="entry name" value="aa-tRNA-synth_I_CS"/>
</dbReference>
<dbReference type="GO" id="GO:0016874">
    <property type="term" value="F:ligase activity"/>
    <property type="evidence" value="ECO:0007669"/>
    <property type="project" value="UniProtKB-KW"/>
</dbReference>
<dbReference type="EMBL" id="JANUGQ010000040">
    <property type="protein sequence ID" value="MCS0639653.1"/>
    <property type="molecule type" value="Genomic_DNA"/>
</dbReference>
<evidence type="ECO:0000256" key="9">
    <source>
        <dbReference type="RuleBase" id="RU363039"/>
    </source>
</evidence>
<evidence type="ECO:0000256" key="4">
    <source>
        <dbReference type="ARBA" id="ARBA00022741"/>
    </source>
</evidence>
<evidence type="ECO:0000256" key="6">
    <source>
        <dbReference type="ARBA" id="ARBA00022917"/>
    </source>
</evidence>
<comment type="similarity">
    <text evidence="1">Belongs to the class-I aminoacyl-tRNA synthetase family. MetG type 1 subfamily.</text>
</comment>
<dbReference type="InterPro" id="IPR023458">
    <property type="entry name" value="Met-tRNA_ligase_1"/>
</dbReference>
<evidence type="ECO:0000259" key="10">
    <source>
        <dbReference type="Pfam" id="PF07883"/>
    </source>
</evidence>
<evidence type="ECO:0000256" key="2">
    <source>
        <dbReference type="ARBA" id="ARBA00022490"/>
    </source>
</evidence>
<feature type="domain" description="Cupin type-2" evidence="10">
    <location>
        <begin position="54"/>
        <end position="121"/>
    </location>
</feature>
<dbReference type="SUPFAM" id="SSF47323">
    <property type="entry name" value="Anticodon-binding domain of a subclass of class I aminoacyl-tRNA synthetases"/>
    <property type="match status" value="1"/>
</dbReference>